<evidence type="ECO:0000313" key="1">
    <source>
        <dbReference type="EMBL" id="KAA3767960.1"/>
    </source>
</evidence>
<comment type="caution">
    <text evidence="1">The sequence shown here is derived from an EMBL/GenBank/DDBJ whole genome shotgun (WGS) entry which is preliminary data.</text>
</comment>
<reference evidence="1 2" key="1">
    <citation type="journal article" date="2019" name="Nat. Med.">
        <title>A library of human gut bacterial isolates paired with longitudinal multiomics data enables mechanistic microbiome research.</title>
        <authorList>
            <person name="Poyet M."/>
            <person name="Groussin M."/>
            <person name="Gibbons S.M."/>
            <person name="Avila-Pacheco J."/>
            <person name="Jiang X."/>
            <person name="Kearney S.M."/>
            <person name="Perrotta A.R."/>
            <person name="Berdy B."/>
            <person name="Zhao S."/>
            <person name="Lieberman T.D."/>
            <person name="Swanson P.K."/>
            <person name="Smith M."/>
            <person name="Roesemann S."/>
            <person name="Alexander J.E."/>
            <person name="Rich S.A."/>
            <person name="Livny J."/>
            <person name="Vlamakis H."/>
            <person name="Clish C."/>
            <person name="Bullock K."/>
            <person name="Deik A."/>
            <person name="Scott J."/>
            <person name="Pierce K.A."/>
            <person name="Xavier R.J."/>
            <person name="Alm E.J."/>
        </authorList>
    </citation>
    <scope>NUCLEOTIDE SEQUENCE [LARGE SCALE GENOMIC DNA]</scope>
    <source>
        <strain evidence="1 2">BIOML-A10</strain>
    </source>
</reference>
<gene>
    <name evidence="1" type="ORF">F3F73_06085</name>
</gene>
<proteinExistence type="predicted"/>
<dbReference type="Proteomes" id="UP000422221">
    <property type="component" value="Unassembled WGS sequence"/>
</dbReference>
<name>A0A7J4XLW7_9BACE</name>
<accession>A0A7J4XLW7</accession>
<dbReference type="AlphaFoldDB" id="A0A7J4XLW7"/>
<organism evidence="1 2">
    <name type="scientific">Bacteroides salyersiae</name>
    <dbReference type="NCBI Taxonomy" id="291644"/>
    <lineage>
        <taxon>Bacteria</taxon>
        <taxon>Pseudomonadati</taxon>
        <taxon>Bacteroidota</taxon>
        <taxon>Bacteroidia</taxon>
        <taxon>Bacteroidales</taxon>
        <taxon>Bacteroidaceae</taxon>
        <taxon>Bacteroides</taxon>
    </lineage>
</organism>
<dbReference type="RefSeq" id="WP_130058381.1">
    <property type="nucleotide sequence ID" value="NZ_RCXT01000003.1"/>
</dbReference>
<evidence type="ECO:0000313" key="2">
    <source>
        <dbReference type="Proteomes" id="UP000422221"/>
    </source>
</evidence>
<dbReference type="EMBL" id="VWMK01000004">
    <property type="protein sequence ID" value="KAA3767960.1"/>
    <property type="molecule type" value="Genomic_DNA"/>
</dbReference>
<sequence length="92" mass="10882">MDYKIEIIYKNADIKVANGRERVLNQCKKIFWNEAPEDWEKFDGEFTVKYKQSIGVHDCAIIVFHSANSKWKEIITRELRLDKSVYSINEIA</sequence>
<protein>
    <submittedName>
        <fullName evidence="1">Uncharacterized protein</fullName>
    </submittedName>
</protein>